<dbReference type="PANTHER" id="PTHR10587">
    <property type="entry name" value="GLYCOSYL TRANSFERASE-RELATED"/>
    <property type="match status" value="1"/>
</dbReference>
<evidence type="ECO:0000313" key="4">
    <source>
        <dbReference type="Proteomes" id="UP001519345"/>
    </source>
</evidence>
<dbReference type="PROSITE" id="PS51677">
    <property type="entry name" value="NODB"/>
    <property type="match status" value="1"/>
</dbReference>
<feature type="chain" id="PRO_5045953351" evidence="1">
    <location>
        <begin position="25"/>
        <end position="299"/>
    </location>
</feature>
<keyword evidence="4" id="KW-1185">Reference proteome</keyword>
<feature type="signal peptide" evidence="1">
    <location>
        <begin position="1"/>
        <end position="24"/>
    </location>
</feature>
<comment type="caution">
    <text evidence="3">The sequence shown here is derived from an EMBL/GenBank/DDBJ whole genome shotgun (WGS) entry which is preliminary data.</text>
</comment>
<keyword evidence="1" id="KW-0732">Signal</keyword>
<dbReference type="InterPro" id="IPR011330">
    <property type="entry name" value="Glyco_hydro/deAcase_b/a-brl"/>
</dbReference>
<organism evidence="3 4">
    <name type="scientific">Virgibacillus natechei</name>
    <dbReference type="NCBI Taxonomy" id="1216297"/>
    <lineage>
        <taxon>Bacteria</taxon>
        <taxon>Bacillati</taxon>
        <taxon>Bacillota</taxon>
        <taxon>Bacilli</taxon>
        <taxon>Bacillales</taxon>
        <taxon>Bacillaceae</taxon>
        <taxon>Virgibacillus</taxon>
    </lineage>
</organism>
<dbReference type="RefSeq" id="WP_209463649.1">
    <property type="nucleotide sequence ID" value="NZ_CP110224.1"/>
</dbReference>
<dbReference type="InterPro" id="IPR050248">
    <property type="entry name" value="Polysacc_deacetylase_ArnD"/>
</dbReference>
<dbReference type="InterPro" id="IPR002509">
    <property type="entry name" value="NODB_dom"/>
</dbReference>
<feature type="domain" description="NodB homology" evidence="2">
    <location>
        <begin position="99"/>
        <end position="287"/>
    </location>
</feature>
<accession>A0ABS4IJJ0</accession>
<dbReference type="EMBL" id="JAGGKX010000014">
    <property type="protein sequence ID" value="MBP1970521.1"/>
    <property type="molecule type" value="Genomic_DNA"/>
</dbReference>
<evidence type="ECO:0000259" key="2">
    <source>
        <dbReference type="PROSITE" id="PS51677"/>
    </source>
</evidence>
<gene>
    <name evidence="3" type="ORF">J2Z83_002642</name>
</gene>
<dbReference type="Pfam" id="PF01522">
    <property type="entry name" value="Polysacc_deac_1"/>
    <property type="match status" value="1"/>
</dbReference>
<evidence type="ECO:0000313" key="3">
    <source>
        <dbReference type="EMBL" id="MBP1970521.1"/>
    </source>
</evidence>
<dbReference type="PANTHER" id="PTHR10587:SF125">
    <property type="entry name" value="POLYSACCHARIDE DEACETYLASE YHEN-RELATED"/>
    <property type="match status" value="1"/>
</dbReference>
<dbReference type="CDD" id="cd10917">
    <property type="entry name" value="CE4_NodB_like_6s_7s"/>
    <property type="match status" value="1"/>
</dbReference>
<dbReference type="SUPFAM" id="SSF88713">
    <property type="entry name" value="Glycoside hydrolase/deacetylase"/>
    <property type="match status" value="1"/>
</dbReference>
<dbReference type="Gene3D" id="3.20.20.370">
    <property type="entry name" value="Glycoside hydrolase/deacetylase"/>
    <property type="match status" value="1"/>
</dbReference>
<name>A0ABS4IJJ0_9BACI</name>
<protein>
    <submittedName>
        <fullName evidence="3">Peptidoglycan/xylan/chitin deacetylase (PgdA/CDA1 family)</fullName>
    </submittedName>
</protein>
<reference evidence="3 4" key="1">
    <citation type="submission" date="2021-03" db="EMBL/GenBank/DDBJ databases">
        <title>Genomic Encyclopedia of Type Strains, Phase IV (KMG-IV): sequencing the most valuable type-strain genomes for metagenomic binning, comparative biology and taxonomic classification.</title>
        <authorList>
            <person name="Goeker M."/>
        </authorList>
    </citation>
    <scope>NUCLEOTIDE SEQUENCE [LARGE SCALE GENOMIC DNA]</scope>
    <source>
        <strain evidence="3 4">DSM 25609</strain>
    </source>
</reference>
<dbReference type="Proteomes" id="UP001519345">
    <property type="component" value="Unassembled WGS sequence"/>
</dbReference>
<proteinExistence type="predicted"/>
<sequence>MQFKIRSYHILCIIALFLFISACGQEEQTQPNVIHDQPNTLLPMQFQPDQEDEQEFVQDPPKLDGGPEKIIREPNPVSNEKLADEYPDILVLRGSPDDDRVALTFDDGPDPRFTPDVLDKLEEHDVKATFFLMGERVEANPELATRIHEEGHAIGNHTYTHPNLPEADEAVERLQSEVQDTEDVINDIIGFRPKHFRSPYGALNEELVEPLGEMNYSVVGWDVDSLDWKELGVEEISDNVLSNTVPGSIILMHDGGDVDTEEVDLSDTPRSLDEIIPQLQADGIEFVTVPELLGIPEEK</sequence>
<dbReference type="PROSITE" id="PS51257">
    <property type="entry name" value="PROKAR_LIPOPROTEIN"/>
    <property type="match status" value="1"/>
</dbReference>
<evidence type="ECO:0000256" key="1">
    <source>
        <dbReference type="SAM" id="SignalP"/>
    </source>
</evidence>